<dbReference type="Pfam" id="PF05380">
    <property type="entry name" value="Peptidase_A17"/>
    <property type="match status" value="1"/>
</dbReference>
<evidence type="ECO:0000313" key="5">
    <source>
        <dbReference type="EMBL" id="KAI7811699.1"/>
    </source>
</evidence>
<feature type="coiled-coil region" evidence="2">
    <location>
        <begin position="209"/>
        <end position="260"/>
    </location>
</feature>
<dbReference type="Proteomes" id="UP001059041">
    <property type="component" value="Linkage Group LG3"/>
</dbReference>
<dbReference type="Pfam" id="PF17921">
    <property type="entry name" value="Integrase_H2C2"/>
    <property type="match status" value="1"/>
</dbReference>
<dbReference type="InterPro" id="IPR036397">
    <property type="entry name" value="RNaseH_sf"/>
</dbReference>
<dbReference type="PROSITE" id="PS50158">
    <property type="entry name" value="ZF_CCHC"/>
    <property type="match status" value="1"/>
</dbReference>
<dbReference type="InterPro" id="IPR041588">
    <property type="entry name" value="Integrase_H2C2"/>
</dbReference>
<comment type="caution">
    <text evidence="5">The sequence shown here is derived from an EMBL/GenBank/DDBJ whole genome shotgun (WGS) entry which is preliminary data.</text>
</comment>
<feature type="domain" description="Integrase catalytic" evidence="4">
    <location>
        <begin position="1634"/>
        <end position="1824"/>
    </location>
</feature>
<protein>
    <recommendedName>
        <fullName evidence="7">CCHC-type domain-containing protein</fullName>
    </recommendedName>
</protein>
<keyword evidence="6" id="KW-1185">Reference proteome</keyword>
<reference evidence="5" key="1">
    <citation type="submission" date="2021-02" db="EMBL/GenBank/DDBJ databases">
        <title>Comparative genomics reveals that relaxation of natural selection precedes convergent phenotypic evolution of cavefish.</title>
        <authorList>
            <person name="Peng Z."/>
        </authorList>
    </citation>
    <scope>NUCLEOTIDE SEQUENCE</scope>
    <source>
        <tissue evidence="5">Muscle</tissue>
    </source>
</reference>
<dbReference type="GO" id="GO:0003676">
    <property type="term" value="F:nucleic acid binding"/>
    <property type="evidence" value="ECO:0007669"/>
    <property type="project" value="InterPro"/>
</dbReference>
<proteinExistence type="predicted"/>
<dbReference type="InterPro" id="IPR001584">
    <property type="entry name" value="Integrase_cat-core"/>
</dbReference>
<dbReference type="InterPro" id="IPR040676">
    <property type="entry name" value="DUF5641"/>
</dbReference>
<dbReference type="Gene3D" id="1.10.340.70">
    <property type="match status" value="1"/>
</dbReference>
<dbReference type="InterPro" id="IPR043128">
    <property type="entry name" value="Rev_trsase/Diguanyl_cyclase"/>
</dbReference>
<dbReference type="InterPro" id="IPR012337">
    <property type="entry name" value="RNaseH-like_sf"/>
</dbReference>
<evidence type="ECO:0000256" key="2">
    <source>
        <dbReference type="SAM" id="Coils"/>
    </source>
</evidence>
<organism evidence="5 6">
    <name type="scientific">Triplophysa rosa</name>
    <name type="common">Cave loach</name>
    <dbReference type="NCBI Taxonomy" id="992332"/>
    <lineage>
        <taxon>Eukaryota</taxon>
        <taxon>Metazoa</taxon>
        <taxon>Chordata</taxon>
        <taxon>Craniata</taxon>
        <taxon>Vertebrata</taxon>
        <taxon>Euteleostomi</taxon>
        <taxon>Actinopterygii</taxon>
        <taxon>Neopterygii</taxon>
        <taxon>Teleostei</taxon>
        <taxon>Ostariophysi</taxon>
        <taxon>Cypriniformes</taxon>
        <taxon>Nemacheilidae</taxon>
        <taxon>Triplophysa</taxon>
    </lineage>
</organism>
<dbReference type="SUPFAM" id="SSF53098">
    <property type="entry name" value="Ribonuclease H-like"/>
    <property type="match status" value="1"/>
</dbReference>
<name>A0A9W7X0R5_TRIRA</name>
<dbReference type="Gene3D" id="3.30.70.270">
    <property type="match status" value="1"/>
</dbReference>
<dbReference type="GO" id="GO:0008270">
    <property type="term" value="F:zinc ion binding"/>
    <property type="evidence" value="ECO:0007669"/>
    <property type="project" value="UniProtKB-KW"/>
</dbReference>
<evidence type="ECO:0000256" key="1">
    <source>
        <dbReference type="PROSITE-ProRule" id="PRU00047"/>
    </source>
</evidence>
<keyword evidence="2" id="KW-0175">Coiled coil</keyword>
<keyword evidence="1" id="KW-0479">Metal-binding</keyword>
<evidence type="ECO:0008006" key="7">
    <source>
        <dbReference type="Google" id="ProtNLM"/>
    </source>
</evidence>
<accession>A0A9W7X0R5</accession>
<dbReference type="PANTHER" id="PTHR47331:SF5">
    <property type="entry name" value="RIBONUCLEASE H"/>
    <property type="match status" value="1"/>
</dbReference>
<feature type="coiled-coil region" evidence="2">
    <location>
        <begin position="1"/>
        <end position="59"/>
    </location>
</feature>
<dbReference type="InterPro" id="IPR005312">
    <property type="entry name" value="DUF1759"/>
</dbReference>
<evidence type="ECO:0000259" key="3">
    <source>
        <dbReference type="PROSITE" id="PS50158"/>
    </source>
</evidence>
<keyword evidence="1" id="KW-0862">Zinc</keyword>
<dbReference type="SMART" id="SM00343">
    <property type="entry name" value="ZnF_C2HC"/>
    <property type="match status" value="2"/>
</dbReference>
<dbReference type="Gene3D" id="3.10.10.10">
    <property type="entry name" value="HIV Type 1 Reverse Transcriptase, subunit A, domain 1"/>
    <property type="match status" value="1"/>
</dbReference>
<dbReference type="Gene3D" id="3.30.420.10">
    <property type="entry name" value="Ribonuclease H-like superfamily/Ribonuclease H"/>
    <property type="match status" value="1"/>
</dbReference>
<dbReference type="SUPFAM" id="SSF56672">
    <property type="entry name" value="DNA/RNA polymerases"/>
    <property type="match status" value="1"/>
</dbReference>
<dbReference type="PROSITE" id="PS50994">
    <property type="entry name" value="INTEGRASE"/>
    <property type="match status" value="1"/>
</dbReference>
<dbReference type="Pfam" id="PF03564">
    <property type="entry name" value="DUF1759"/>
    <property type="match status" value="1"/>
</dbReference>
<feature type="domain" description="CCHC-type" evidence="3">
    <location>
        <begin position="567"/>
        <end position="581"/>
    </location>
</feature>
<gene>
    <name evidence="5" type="ORF">IRJ41_013972</name>
</gene>
<evidence type="ECO:0000313" key="6">
    <source>
        <dbReference type="Proteomes" id="UP001059041"/>
    </source>
</evidence>
<dbReference type="GO" id="GO:0015074">
    <property type="term" value="P:DNA integration"/>
    <property type="evidence" value="ECO:0007669"/>
    <property type="project" value="InterPro"/>
</dbReference>
<dbReference type="InterPro" id="IPR043502">
    <property type="entry name" value="DNA/RNA_pol_sf"/>
</dbReference>
<dbReference type="CDD" id="cd01644">
    <property type="entry name" value="RT_pepA17"/>
    <property type="match status" value="1"/>
</dbReference>
<evidence type="ECO:0000259" key="4">
    <source>
        <dbReference type="PROSITE" id="PS50994"/>
    </source>
</evidence>
<sequence>MDALNEQINKLQAEIEESRGLLNQGDIEGLSRQELKELIETKRKQLLKLQQESDDNEKLKTLRHSDRKSVHTEKFLAYQKEEQSKKEMRLLNLYEQWKKSASDMELAEMVDIIEKGKDDITKVYNEIRQGATPSTDLRRKIDACEAVTKDIMKIINERLSGIDGDFDAEREKCKLHELHAHDYAHSIYGTASQSASSHFSETTVMAAKRAEAAAELAAKEAQYKLMEEERTQKEKIRMMESELERLLESYDREIRQETDSQPSQQMNNAHNRQNPAISFVYHQNPSIVPPNPSIDLSSLARAIQDSIAINRLPMPMPTVFSGDPIHYIEWRASFMSLIDRKGISLAEKLYYLKKYVSGPAHKCIEGTFYRDDDEAYRDAWNKLNQRYGQPFVIQRAFRDKLSKWPKVQTKDVEGLRAYSDFLNACRQAMPHNQKLTEKVPDWLAARWNRRVSTTLMESGDFPTFEDFAKFVSIEAEIACNPITSLHALHSSSSSYIKRSTNETKGSKVRVFSTQTNANTENLRSNNGKEKPPCMWCKDDKHQLSKCTNFKERSLEERRIFIKDNKLCYGCVKPGHSAKDCRHRHTCELCKGRHPTCLHDENYKRHEEKDRPVFMERKKSTTEVNAASNRANEIVTASPLCVTKEGQSGSTSMIVPVWVSSATQPSKEQLIYALLDTQSDSTFIEREVSDELQPNTFPVQLKLTTMMGESMIMKSERVDGLRVRGYNSGVYIDLPPSYTKNCIPMNRDHIPTHQTAKQWPHLAAIADQMPPLLSCDVGLLIGYNCPRAIKPRLIIDGMDNEPYAVLTDLGWSVVGCSTPGLNERQSSLCHRVTVKELPPVTPMDVISILESDFKDTKGDDKTVSQEDLMFLSKLEDGIKRNAQRHYEMPLPFKKWPSLPDNKRLAEIRLSHLRRKFGKDEKYKRDYTTYMKEIIERGDVEEVPTDGAQGERWYIPHHGIYHPQKPDKLRVVFDCSAKYCGTSLNEHLLPGPDMINNLTGILIRFRQHPIALLCDIEKMFHQFHVHEEDRNYLRFLWWKDGDTTTQPQEYRMKVHLFGAASSPGCANYGLKYLAKEHSHSHPVGAQFVAKDFYVDDGVTSTDTVEKAIQLAQEAREICANGGLRLHKFVSNNRAVLQSIPPSECATEAKTKDLTFNDTLERALGIQWSIKEDSFRFNSTLKDQPATRRGILSTVASIYDPLGFLAPYVLNGKRILQEMCNQGTGWDEPLPERLKPRWESWQRDFTNLQKINIARCYLPTNFGEVVETELHHFSDASTSGYGQCSYLRVKNKKGEIHCSLVIGKARVSPTKVTTIPRLELTAAVVSVSISKMLKEELRIVDGKEYFWTDSKVVLGYINNDARRFHTFVANRVQKIRHCTNPQQWHYVPTDENPADGASRGKTVNELLTSNWFTGPMFLWERKIPTVNDAVPDLSIGDPEVKKAQALQTKTSEIMSLADRLSKFSSWSRATRAVARLLRRAKRVASHALSTVSERESAERFIIRDLQRQAYEEEIKLLSKGNQLQRCNKLHHLDAFLDTDGLLKVGGRLRHSSLADSFKHPIVIPKEHHVTKLIIAHNHEKTKHQGKGFTINEIRASGYWIPGMSRAIATYIHQCVNCRKLRRAAEGQRMSDLPVERVEPSPPFTYCGVDCFGPFTTTQGRKQHKRYGLLFTCFCSRAIHIEMLEDMSTDTFINALRCFIAVRGAVRQIRCDQGTNFIGAKNEFKTALQELDIQRLGTFLSQNQCDFVMNAPHSSHAGGVWERQIKTVKSVLSSTLSPSQGRLNDASLRTLLYEAMAIVNSRPLTVDNLNCPDSLEPLTPNHLINMIQYQSSTALPPPGMFPTEDLYGVKRWRRVQFLAEQFWSRWKQEYLHNITIRQRWHTPKRNLMVGDIVMDKDELSPRGEWRLARVIETVSGKDGFVRRVKISVGDKRLSKKGERLAKPSILERPMQKLVLLVEAP</sequence>
<dbReference type="EMBL" id="JAFHDT010000003">
    <property type="protein sequence ID" value="KAI7811699.1"/>
    <property type="molecule type" value="Genomic_DNA"/>
</dbReference>
<dbReference type="InterPro" id="IPR001878">
    <property type="entry name" value="Znf_CCHC"/>
</dbReference>
<keyword evidence="1" id="KW-0863">Zinc-finger</keyword>
<dbReference type="Pfam" id="PF18701">
    <property type="entry name" value="DUF5641"/>
    <property type="match status" value="1"/>
</dbReference>
<dbReference type="PANTHER" id="PTHR47331">
    <property type="entry name" value="PHD-TYPE DOMAIN-CONTAINING PROTEIN"/>
    <property type="match status" value="1"/>
</dbReference>
<dbReference type="InterPro" id="IPR008042">
    <property type="entry name" value="Retrotrans_Pao"/>
</dbReference>